<proteinExistence type="inferred from homology"/>
<dbReference type="Pfam" id="PF00501">
    <property type="entry name" value="AMP-binding"/>
    <property type="match status" value="1"/>
</dbReference>
<gene>
    <name evidence="7" type="ORF">CKA81_09245</name>
</gene>
<dbReference type="Gene3D" id="3.40.50.12780">
    <property type="entry name" value="N-terminal domain of ligase-like"/>
    <property type="match status" value="1"/>
</dbReference>
<keyword evidence="3" id="KW-0547">Nucleotide-binding</keyword>
<dbReference type="InterPro" id="IPR051087">
    <property type="entry name" value="Mitochondrial_ACSM"/>
</dbReference>
<evidence type="ECO:0000259" key="5">
    <source>
        <dbReference type="Pfam" id="PF00501"/>
    </source>
</evidence>
<dbReference type="Pfam" id="PF13193">
    <property type="entry name" value="AMP-binding_C"/>
    <property type="match status" value="1"/>
</dbReference>
<dbReference type="RefSeq" id="WP_128354994.1">
    <property type="nucleotide sequence ID" value="NZ_CP022987.1"/>
</dbReference>
<dbReference type="InterPro" id="IPR020845">
    <property type="entry name" value="AMP-binding_CS"/>
</dbReference>
<dbReference type="GO" id="GO:0006633">
    <property type="term" value="P:fatty acid biosynthetic process"/>
    <property type="evidence" value="ECO:0007669"/>
    <property type="project" value="TreeGrafter"/>
</dbReference>
<dbReference type="CDD" id="cd05971">
    <property type="entry name" value="MACS_like_3"/>
    <property type="match status" value="1"/>
</dbReference>
<keyword evidence="4" id="KW-0067">ATP-binding</keyword>
<dbReference type="GO" id="GO:0015645">
    <property type="term" value="F:fatty acid ligase activity"/>
    <property type="evidence" value="ECO:0007669"/>
    <property type="project" value="TreeGrafter"/>
</dbReference>
<sequence>MLPQSPSSYEDINSRFNWNIPLRYNIGVDACAKWAEQDTDRLALIHVGQDGGVQHYSFGQIHQSSNQVANLFRAIGLEPGERIGILLPQAPETAIAHIAAYKAGCIAIPLFTLFGAEALRFRLQDSGARLVITNAEGAAKIAGIRDSLPALQSVYCIDGEQHGAADLHRDMRHHSTDFVPFDTAADDPAVIIYTSGTTGQPKGALHAQRVLLGHLPGVEISHNLFPQDDDRMWTPADWAWIGGLFDVLLPAWHHGVAVVAHRFQKFTPEAAFQFLQDFQIRNTFLPPTALKMMRTVPDPQKRWNYRLRSVASGGESLGAELLDWGQRSFGLTINEFYGQTECNMTVSSCAEVFPAMPGAIGRPVPGHHVAIIDDTGKAMATGRTGNIAVRSPDPVMFLQYWNNDKATKEKHLGEWLLTGDTGSMDEQGYVHFVGRNDDVITSAGYRIGPGEIEDSILQHPAVKMVAVVGAPDAQRTEIVVAIVVLQDGRTGSDALKLEIQEHVKQRLAAHEYPREVFFVEELPMTTTGKVIRRELRVMVDQWIKDARQGRQPGDTK</sequence>
<dbReference type="Gene3D" id="3.30.300.30">
    <property type="match status" value="1"/>
</dbReference>
<organism evidence="7 8">
    <name type="scientific">Pollutimonas thiosulfatoxidans</name>
    <dbReference type="NCBI Taxonomy" id="2028345"/>
    <lineage>
        <taxon>Bacteria</taxon>
        <taxon>Pseudomonadati</taxon>
        <taxon>Pseudomonadota</taxon>
        <taxon>Betaproteobacteria</taxon>
        <taxon>Burkholderiales</taxon>
        <taxon>Alcaligenaceae</taxon>
        <taxon>Pollutimonas</taxon>
    </lineage>
</organism>
<dbReference type="EMBL" id="CP022987">
    <property type="protein sequence ID" value="QAA95560.1"/>
    <property type="molecule type" value="Genomic_DNA"/>
</dbReference>
<dbReference type="FunFam" id="3.40.50.12780:FF:000063">
    <property type="entry name" value="Acetyl-coenzyme A synthetase"/>
    <property type="match status" value="1"/>
</dbReference>
<evidence type="ECO:0000259" key="6">
    <source>
        <dbReference type="Pfam" id="PF13193"/>
    </source>
</evidence>
<keyword evidence="8" id="KW-1185">Reference proteome</keyword>
<feature type="domain" description="AMP-binding enzyme C-terminal" evidence="6">
    <location>
        <begin position="451"/>
        <end position="529"/>
    </location>
</feature>
<protein>
    <submittedName>
        <fullName evidence="7">AMP-dependent synthetase</fullName>
    </submittedName>
</protein>
<dbReference type="SUPFAM" id="SSF56801">
    <property type="entry name" value="Acetyl-CoA synthetase-like"/>
    <property type="match status" value="1"/>
</dbReference>
<dbReference type="OrthoDB" id="9766486at2"/>
<dbReference type="InterPro" id="IPR000873">
    <property type="entry name" value="AMP-dep_synth/lig_dom"/>
</dbReference>
<keyword evidence="2" id="KW-0436">Ligase</keyword>
<evidence type="ECO:0000256" key="2">
    <source>
        <dbReference type="ARBA" id="ARBA00022598"/>
    </source>
</evidence>
<evidence type="ECO:0000256" key="4">
    <source>
        <dbReference type="ARBA" id="ARBA00022840"/>
    </source>
</evidence>
<dbReference type="PANTHER" id="PTHR43605">
    <property type="entry name" value="ACYL-COENZYME A SYNTHETASE"/>
    <property type="match status" value="1"/>
</dbReference>
<accession>A0A451FSS0</accession>
<dbReference type="AlphaFoldDB" id="A0A451FSS0"/>
<evidence type="ECO:0000313" key="7">
    <source>
        <dbReference type="EMBL" id="QAA95560.1"/>
    </source>
</evidence>
<dbReference type="GO" id="GO:0005524">
    <property type="term" value="F:ATP binding"/>
    <property type="evidence" value="ECO:0007669"/>
    <property type="project" value="UniProtKB-KW"/>
</dbReference>
<dbReference type="InterPro" id="IPR049515">
    <property type="entry name" value="MACS_put"/>
</dbReference>
<dbReference type="KEGG" id="pus:CKA81_09245"/>
<name>A0A451FSS0_9BURK</name>
<dbReference type="PROSITE" id="PS00455">
    <property type="entry name" value="AMP_BINDING"/>
    <property type="match status" value="1"/>
</dbReference>
<dbReference type="InterPro" id="IPR042099">
    <property type="entry name" value="ANL_N_sf"/>
</dbReference>
<dbReference type="InterPro" id="IPR045851">
    <property type="entry name" value="AMP-bd_C_sf"/>
</dbReference>
<dbReference type="GO" id="GO:0016405">
    <property type="term" value="F:CoA-ligase activity"/>
    <property type="evidence" value="ECO:0007669"/>
    <property type="project" value="UniProtKB-ARBA"/>
</dbReference>
<dbReference type="Proteomes" id="UP000283474">
    <property type="component" value="Chromosome"/>
</dbReference>
<evidence type="ECO:0000313" key="8">
    <source>
        <dbReference type="Proteomes" id="UP000283474"/>
    </source>
</evidence>
<dbReference type="InterPro" id="IPR025110">
    <property type="entry name" value="AMP-bd_C"/>
</dbReference>
<dbReference type="GO" id="GO:0006637">
    <property type="term" value="P:acyl-CoA metabolic process"/>
    <property type="evidence" value="ECO:0007669"/>
    <property type="project" value="TreeGrafter"/>
</dbReference>
<reference evidence="7 8" key="1">
    <citation type="submission" date="2017-08" db="EMBL/GenBank/DDBJ databases">
        <authorList>
            <person name="Park S.-J."/>
            <person name="Kim H."/>
        </authorList>
    </citation>
    <scope>NUCLEOTIDE SEQUENCE [LARGE SCALE GENOMIC DNA]</scope>
    <source>
        <strain evidence="8">ye3</strain>
    </source>
</reference>
<feature type="domain" description="AMP-dependent synthetase/ligase" evidence="5">
    <location>
        <begin position="32"/>
        <end position="401"/>
    </location>
</feature>
<dbReference type="GO" id="GO:0004321">
    <property type="term" value="F:fatty-acyl-CoA synthase activity"/>
    <property type="evidence" value="ECO:0007669"/>
    <property type="project" value="TreeGrafter"/>
</dbReference>
<evidence type="ECO:0000256" key="1">
    <source>
        <dbReference type="ARBA" id="ARBA00006432"/>
    </source>
</evidence>
<dbReference type="PANTHER" id="PTHR43605:SF10">
    <property type="entry name" value="ACYL-COA SYNTHETASE MEDIUM CHAIN FAMILY MEMBER 3"/>
    <property type="match status" value="1"/>
</dbReference>
<comment type="similarity">
    <text evidence="1">Belongs to the ATP-dependent AMP-binding enzyme family.</text>
</comment>
<evidence type="ECO:0000256" key="3">
    <source>
        <dbReference type="ARBA" id="ARBA00022741"/>
    </source>
</evidence>